<gene>
    <name evidence="2" type="ORF">GCM10008908_24210</name>
</gene>
<proteinExistence type="predicted"/>
<organism evidence="2 3">
    <name type="scientific">Clostridium subterminale</name>
    <dbReference type="NCBI Taxonomy" id="1550"/>
    <lineage>
        <taxon>Bacteria</taxon>
        <taxon>Bacillati</taxon>
        <taxon>Bacillota</taxon>
        <taxon>Clostridia</taxon>
        <taxon>Eubacteriales</taxon>
        <taxon>Clostridiaceae</taxon>
        <taxon>Clostridium</taxon>
    </lineage>
</organism>
<comment type="caution">
    <text evidence="2">The sequence shown here is derived from an EMBL/GenBank/DDBJ whole genome shotgun (WGS) entry which is preliminary data.</text>
</comment>
<keyword evidence="3" id="KW-1185">Reference proteome</keyword>
<feature type="region of interest" description="Disordered" evidence="1">
    <location>
        <begin position="1"/>
        <end position="31"/>
    </location>
</feature>
<sequence>MNKLENEANSFRKEKTTDKAQDALNRLSQGKNTINQIRSEFELEPIEGGDEYSTTVQFGNKKY</sequence>
<accession>A0ABP3W0V2</accession>
<dbReference type="EMBL" id="BAAACI010000006">
    <property type="protein sequence ID" value="GAA0774414.1"/>
    <property type="molecule type" value="Genomic_DNA"/>
</dbReference>
<evidence type="ECO:0000313" key="3">
    <source>
        <dbReference type="Proteomes" id="UP001501047"/>
    </source>
</evidence>
<name>A0ABP3W0V2_CLOSU</name>
<reference evidence="3" key="1">
    <citation type="journal article" date="2019" name="Int. J. Syst. Evol. Microbiol.">
        <title>The Global Catalogue of Microorganisms (GCM) 10K type strain sequencing project: providing services to taxonomists for standard genome sequencing and annotation.</title>
        <authorList>
            <consortium name="The Broad Institute Genomics Platform"/>
            <consortium name="The Broad Institute Genome Sequencing Center for Infectious Disease"/>
            <person name="Wu L."/>
            <person name="Ma J."/>
        </authorList>
    </citation>
    <scope>NUCLEOTIDE SEQUENCE [LARGE SCALE GENOMIC DNA]</scope>
    <source>
        <strain evidence="3">JCM 1417</strain>
    </source>
</reference>
<dbReference type="RefSeq" id="WP_343826686.1">
    <property type="nucleotide sequence ID" value="NZ_BAAACI010000006.1"/>
</dbReference>
<dbReference type="Proteomes" id="UP001501047">
    <property type="component" value="Unassembled WGS sequence"/>
</dbReference>
<evidence type="ECO:0000313" key="2">
    <source>
        <dbReference type="EMBL" id="GAA0774414.1"/>
    </source>
</evidence>
<feature type="compositionally biased region" description="Basic and acidic residues" evidence="1">
    <location>
        <begin position="1"/>
        <end position="21"/>
    </location>
</feature>
<evidence type="ECO:0000256" key="1">
    <source>
        <dbReference type="SAM" id="MobiDB-lite"/>
    </source>
</evidence>
<protein>
    <submittedName>
        <fullName evidence="2">Uncharacterized protein</fullName>
    </submittedName>
</protein>